<dbReference type="KEGG" id="mri:Mal4_58360"/>
<protein>
    <recommendedName>
        <fullName evidence="3">DUF1499 domain-containing protein</fullName>
    </recommendedName>
</protein>
<keyword evidence="2" id="KW-1185">Reference proteome</keyword>
<dbReference type="PIRSF" id="PIRSF026426">
    <property type="entry name" value="DUF1499"/>
    <property type="match status" value="1"/>
</dbReference>
<organism evidence="1 2">
    <name type="scientific">Maioricimonas rarisocia</name>
    <dbReference type="NCBI Taxonomy" id="2528026"/>
    <lineage>
        <taxon>Bacteria</taxon>
        <taxon>Pseudomonadati</taxon>
        <taxon>Planctomycetota</taxon>
        <taxon>Planctomycetia</taxon>
        <taxon>Planctomycetales</taxon>
        <taxon>Planctomycetaceae</taxon>
        <taxon>Maioricimonas</taxon>
    </lineage>
</organism>
<dbReference type="InterPro" id="IPR010865">
    <property type="entry name" value="DUF1499"/>
</dbReference>
<accession>A0A517ZG56</accession>
<proteinExistence type="predicted"/>
<evidence type="ECO:0000313" key="2">
    <source>
        <dbReference type="Proteomes" id="UP000320496"/>
    </source>
</evidence>
<dbReference type="PANTHER" id="PTHR34801">
    <property type="entry name" value="EXPRESSED PROTEIN"/>
    <property type="match status" value="1"/>
</dbReference>
<sequence>MVLVAVVAVAATTVASWRRPQLGAVEGRLRPCPDSPNCVSSFEDRPSHRTEPFEVHGDPKTAVSRLVRQIDAMPGTNVVEVTDDYAHIEFVTPVLRYVDDVELLHDGASEQIHVRSASRVGRSDLGANRRRVEIIRSQWKESLEAAAVD</sequence>
<dbReference type="AlphaFoldDB" id="A0A517ZG56"/>
<dbReference type="PANTHER" id="PTHR34801:SF6">
    <property type="entry name" value="SLL1620 PROTEIN"/>
    <property type="match status" value="1"/>
</dbReference>
<dbReference type="EMBL" id="CP036275">
    <property type="protein sequence ID" value="QDU41468.1"/>
    <property type="molecule type" value="Genomic_DNA"/>
</dbReference>
<evidence type="ECO:0000313" key="1">
    <source>
        <dbReference type="EMBL" id="QDU41468.1"/>
    </source>
</evidence>
<reference evidence="1 2" key="1">
    <citation type="submission" date="2019-02" db="EMBL/GenBank/DDBJ databases">
        <title>Deep-cultivation of Planctomycetes and their phenomic and genomic characterization uncovers novel biology.</title>
        <authorList>
            <person name="Wiegand S."/>
            <person name="Jogler M."/>
            <person name="Boedeker C."/>
            <person name="Pinto D."/>
            <person name="Vollmers J."/>
            <person name="Rivas-Marin E."/>
            <person name="Kohn T."/>
            <person name="Peeters S.H."/>
            <person name="Heuer A."/>
            <person name="Rast P."/>
            <person name="Oberbeckmann S."/>
            <person name="Bunk B."/>
            <person name="Jeske O."/>
            <person name="Meyerdierks A."/>
            <person name="Storesund J.E."/>
            <person name="Kallscheuer N."/>
            <person name="Luecker S."/>
            <person name="Lage O.M."/>
            <person name="Pohl T."/>
            <person name="Merkel B.J."/>
            <person name="Hornburger P."/>
            <person name="Mueller R.-W."/>
            <person name="Bruemmer F."/>
            <person name="Labrenz M."/>
            <person name="Spormann A.M."/>
            <person name="Op den Camp H."/>
            <person name="Overmann J."/>
            <person name="Amann R."/>
            <person name="Jetten M.S.M."/>
            <person name="Mascher T."/>
            <person name="Medema M.H."/>
            <person name="Devos D.P."/>
            <person name="Kaster A.-K."/>
            <person name="Ovreas L."/>
            <person name="Rohde M."/>
            <person name="Galperin M.Y."/>
            <person name="Jogler C."/>
        </authorList>
    </citation>
    <scope>NUCLEOTIDE SEQUENCE [LARGE SCALE GENOMIC DNA]</scope>
    <source>
        <strain evidence="1 2">Mal4</strain>
    </source>
</reference>
<dbReference type="Pfam" id="PF07386">
    <property type="entry name" value="DUF1499"/>
    <property type="match status" value="1"/>
</dbReference>
<evidence type="ECO:0008006" key="3">
    <source>
        <dbReference type="Google" id="ProtNLM"/>
    </source>
</evidence>
<name>A0A517ZG56_9PLAN</name>
<dbReference type="Proteomes" id="UP000320496">
    <property type="component" value="Chromosome"/>
</dbReference>
<gene>
    <name evidence="1" type="ORF">Mal4_58360</name>
</gene>